<keyword evidence="5" id="KW-0067">ATP-binding</keyword>
<dbReference type="InterPro" id="IPR008823">
    <property type="entry name" value="RuvB_wg_C"/>
</dbReference>
<name>A0A368KPW2_9BACT</name>
<protein>
    <submittedName>
        <fullName evidence="10">AAA family ATPase</fullName>
    </submittedName>
</protein>
<dbReference type="InterPro" id="IPR008824">
    <property type="entry name" value="RuvB-like_N"/>
</dbReference>
<dbReference type="GO" id="GO:0006310">
    <property type="term" value="P:DNA recombination"/>
    <property type="evidence" value="ECO:0007669"/>
    <property type="project" value="UniProtKB-KW"/>
</dbReference>
<dbReference type="SMART" id="SM00382">
    <property type="entry name" value="AAA"/>
    <property type="match status" value="1"/>
</dbReference>
<reference evidence="10 11" key="1">
    <citation type="submission" date="2018-07" db="EMBL/GenBank/DDBJ databases">
        <title>Comparative genomes isolates from brazilian mangrove.</title>
        <authorList>
            <person name="De Araujo J.E."/>
            <person name="Taketani R.G."/>
            <person name="Silva M.C.P."/>
            <person name="Lourenco M.V."/>
            <person name="Oliveira V.M."/>
            <person name="Andreote F.D."/>
        </authorList>
    </citation>
    <scope>NUCLEOTIDE SEQUENCE [LARGE SCALE GENOMIC DNA]</scope>
    <source>
        <strain evidence="10 11">HEX PRIS-MGV</strain>
    </source>
</reference>
<keyword evidence="8" id="KW-0234">DNA repair</keyword>
<keyword evidence="7" id="KW-0233">DNA recombination</keyword>
<evidence type="ECO:0000256" key="8">
    <source>
        <dbReference type="ARBA" id="ARBA00023204"/>
    </source>
</evidence>
<evidence type="ECO:0000256" key="4">
    <source>
        <dbReference type="ARBA" id="ARBA00022801"/>
    </source>
</evidence>
<dbReference type="EMBL" id="QPEX01000028">
    <property type="protein sequence ID" value="RCS47661.1"/>
    <property type="molecule type" value="Genomic_DNA"/>
</dbReference>
<evidence type="ECO:0000256" key="3">
    <source>
        <dbReference type="ARBA" id="ARBA00022763"/>
    </source>
</evidence>
<evidence type="ECO:0000256" key="1">
    <source>
        <dbReference type="ARBA" id="ARBA00022490"/>
    </source>
</evidence>
<gene>
    <name evidence="10" type="ORF">DTL42_14165</name>
</gene>
<evidence type="ECO:0000259" key="9">
    <source>
        <dbReference type="SMART" id="SM00382"/>
    </source>
</evidence>
<dbReference type="InterPro" id="IPR003593">
    <property type="entry name" value="AAA+_ATPase"/>
</dbReference>
<evidence type="ECO:0000256" key="7">
    <source>
        <dbReference type="ARBA" id="ARBA00023172"/>
    </source>
</evidence>
<dbReference type="GO" id="GO:0005524">
    <property type="term" value="F:ATP binding"/>
    <property type="evidence" value="ECO:0007669"/>
    <property type="project" value="UniProtKB-KW"/>
</dbReference>
<dbReference type="Gene3D" id="3.40.50.300">
    <property type="entry name" value="P-loop containing nucleotide triphosphate hydrolases"/>
    <property type="match status" value="1"/>
</dbReference>
<dbReference type="OrthoDB" id="240711at2"/>
<proteinExistence type="predicted"/>
<dbReference type="InterPro" id="IPR036388">
    <property type="entry name" value="WH-like_DNA-bd_sf"/>
</dbReference>
<dbReference type="InterPro" id="IPR027417">
    <property type="entry name" value="P-loop_NTPase"/>
</dbReference>
<keyword evidence="1" id="KW-0963">Cytoplasm</keyword>
<evidence type="ECO:0000256" key="6">
    <source>
        <dbReference type="ARBA" id="ARBA00023125"/>
    </source>
</evidence>
<dbReference type="InterPro" id="IPR041445">
    <property type="entry name" value="AAA_lid_4"/>
</dbReference>
<dbReference type="GO" id="GO:0006281">
    <property type="term" value="P:DNA repair"/>
    <property type="evidence" value="ECO:0007669"/>
    <property type="project" value="UniProtKB-KW"/>
</dbReference>
<dbReference type="PANTHER" id="PTHR42848">
    <property type="match status" value="1"/>
</dbReference>
<dbReference type="GO" id="GO:0009378">
    <property type="term" value="F:four-way junction helicase activity"/>
    <property type="evidence" value="ECO:0007669"/>
    <property type="project" value="InterPro"/>
</dbReference>
<dbReference type="CDD" id="cd00009">
    <property type="entry name" value="AAA"/>
    <property type="match status" value="1"/>
</dbReference>
<dbReference type="Pfam" id="PF05496">
    <property type="entry name" value="RuvB_N"/>
    <property type="match status" value="1"/>
</dbReference>
<dbReference type="GO" id="GO:0016787">
    <property type="term" value="F:hydrolase activity"/>
    <property type="evidence" value="ECO:0007669"/>
    <property type="project" value="UniProtKB-KW"/>
</dbReference>
<dbReference type="SUPFAM" id="SSF46785">
    <property type="entry name" value="Winged helix' DNA-binding domain"/>
    <property type="match status" value="1"/>
</dbReference>
<dbReference type="Gene3D" id="1.10.10.10">
    <property type="entry name" value="Winged helix-like DNA-binding domain superfamily/Winged helix DNA-binding domain"/>
    <property type="match status" value="1"/>
</dbReference>
<keyword evidence="3" id="KW-0227">DNA damage</keyword>
<dbReference type="Pfam" id="PF05491">
    <property type="entry name" value="WHD_RuvB"/>
    <property type="match status" value="1"/>
</dbReference>
<comment type="caution">
    <text evidence="10">The sequence shown here is derived from an EMBL/GenBank/DDBJ whole genome shotgun (WGS) entry which is preliminary data.</text>
</comment>
<dbReference type="Proteomes" id="UP000253562">
    <property type="component" value="Unassembled WGS sequence"/>
</dbReference>
<keyword evidence="6" id="KW-0238">DNA-binding</keyword>
<feature type="domain" description="AAA+ ATPase" evidence="9">
    <location>
        <begin position="45"/>
        <end position="170"/>
    </location>
</feature>
<sequence>MGDQLVSNHNVNDVKPTSLNRMIGQSAVIEQVRVALDASHMDGQKFPNALMVGPPGVGKTQLCHIIAAEMASDVHECLGSTLSNASDLFALLLAAKDKDVVYIDEIHSAPKKDIFVTLLLAIDQMKVVLSGKNRSPQSLPLANFTLLLSTTEEYLVPRPLSDRCMLLRLGYYSNEELTTLLLNRVRSLGWDIHEEILPQIAQRSRGTPRLGLRLLQSCFRCCRSEGESTITTRHLLRACELEQLDELGLGPTEQQYLGIVAEGPTRLNVIASRIGLPSRTVSEVTESFLIRAGLIGKDEQGRRCLTEAGHRHLSESQ</sequence>
<accession>A0A368KPW2</accession>
<evidence type="ECO:0000313" key="10">
    <source>
        <dbReference type="EMBL" id="RCS47661.1"/>
    </source>
</evidence>
<keyword evidence="4" id="KW-0378">Hydrolase</keyword>
<dbReference type="GO" id="GO:0003677">
    <property type="term" value="F:DNA binding"/>
    <property type="evidence" value="ECO:0007669"/>
    <property type="project" value="UniProtKB-KW"/>
</dbReference>
<dbReference type="AlphaFoldDB" id="A0A368KPW2"/>
<evidence type="ECO:0000256" key="5">
    <source>
        <dbReference type="ARBA" id="ARBA00022840"/>
    </source>
</evidence>
<dbReference type="Pfam" id="PF17864">
    <property type="entry name" value="AAA_lid_4"/>
    <property type="match status" value="1"/>
</dbReference>
<dbReference type="InterPro" id="IPR004605">
    <property type="entry name" value="DNA_helicase_Holl-junc_RuvB"/>
</dbReference>
<dbReference type="PANTHER" id="PTHR42848:SF1">
    <property type="entry name" value="HOLLIDAY JUNCTION BRANCH MIGRATION COMPLEX SUBUNIT RUVB"/>
    <property type="match status" value="1"/>
</dbReference>
<evidence type="ECO:0000313" key="11">
    <source>
        <dbReference type="Proteomes" id="UP000253562"/>
    </source>
</evidence>
<dbReference type="InterPro" id="IPR036390">
    <property type="entry name" value="WH_DNA-bd_sf"/>
</dbReference>
<dbReference type="SUPFAM" id="SSF52540">
    <property type="entry name" value="P-loop containing nucleoside triphosphate hydrolases"/>
    <property type="match status" value="1"/>
</dbReference>
<organism evidence="10 11">
    <name type="scientific">Bremerella cremea</name>
    <dbReference type="NCBI Taxonomy" id="1031537"/>
    <lineage>
        <taxon>Bacteria</taxon>
        <taxon>Pseudomonadati</taxon>
        <taxon>Planctomycetota</taxon>
        <taxon>Planctomycetia</taxon>
        <taxon>Pirellulales</taxon>
        <taxon>Pirellulaceae</taxon>
        <taxon>Bremerella</taxon>
    </lineage>
</organism>
<dbReference type="Gene3D" id="1.10.8.60">
    <property type="match status" value="1"/>
</dbReference>
<evidence type="ECO:0000256" key="2">
    <source>
        <dbReference type="ARBA" id="ARBA00022741"/>
    </source>
</evidence>
<keyword evidence="2" id="KW-0547">Nucleotide-binding</keyword>